<dbReference type="InterPro" id="IPR007891">
    <property type="entry name" value="CHASE3"/>
</dbReference>
<dbReference type="SUPFAM" id="SSF47384">
    <property type="entry name" value="Homodimeric domain of signal transducing histidine kinase"/>
    <property type="match status" value="1"/>
</dbReference>
<dbReference type="FunFam" id="1.10.287.130:FF:000001">
    <property type="entry name" value="Two-component sensor histidine kinase"/>
    <property type="match status" value="1"/>
</dbReference>
<dbReference type="EC" id="2.7.13.3" evidence="3"/>
<feature type="transmembrane region" description="Helical" evidence="13">
    <location>
        <begin position="12"/>
        <end position="30"/>
    </location>
</feature>
<evidence type="ECO:0000256" key="12">
    <source>
        <dbReference type="SAM" id="Coils"/>
    </source>
</evidence>
<dbReference type="InterPro" id="IPR036097">
    <property type="entry name" value="HisK_dim/P_sf"/>
</dbReference>
<dbReference type="FunFam" id="3.30.565.10:FF:000006">
    <property type="entry name" value="Sensor histidine kinase WalK"/>
    <property type="match status" value="1"/>
</dbReference>
<comment type="catalytic activity">
    <reaction evidence="1">
        <text>ATP + protein L-histidine = ADP + protein N-phospho-L-histidine.</text>
        <dbReference type="EC" id="2.7.13.3"/>
    </reaction>
</comment>
<feature type="domain" description="Response regulatory" evidence="15">
    <location>
        <begin position="785"/>
        <end position="902"/>
    </location>
</feature>
<dbReference type="Pfam" id="PF00512">
    <property type="entry name" value="HisKA"/>
    <property type="match status" value="1"/>
</dbReference>
<dbReference type="SMART" id="SM00388">
    <property type="entry name" value="HisKA"/>
    <property type="match status" value="1"/>
</dbReference>
<dbReference type="Gene3D" id="3.40.50.2300">
    <property type="match status" value="1"/>
</dbReference>
<dbReference type="KEGG" id="paun:MJA45_26635"/>
<dbReference type="SUPFAM" id="SSF55874">
    <property type="entry name" value="ATPase domain of HSP90 chaperone/DNA topoisomerase II/histidine kinase"/>
    <property type="match status" value="1"/>
</dbReference>
<keyword evidence="4 11" id="KW-0597">Phosphoprotein</keyword>
<dbReference type="InterPro" id="IPR011006">
    <property type="entry name" value="CheY-like_superfamily"/>
</dbReference>
<evidence type="ECO:0000256" key="8">
    <source>
        <dbReference type="ARBA" id="ARBA00022840"/>
    </source>
</evidence>
<evidence type="ECO:0000313" key="18">
    <source>
        <dbReference type="Proteomes" id="UP001305702"/>
    </source>
</evidence>
<feature type="modified residue" description="4-aspartylphosphate" evidence="11">
    <location>
        <position position="837"/>
    </location>
</feature>
<keyword evidence="18" id="KW-1185">Reference proteome</keyword>
<dbReference type="InterPro" id="IPR003661">
    <property type="entry name" value="HisK_dim/P_dom"/>
</dbReference>
<dbReference type="GO" id="GO:0005524">
    <property type="term" value="F:ATP binding"/>
    <property type="evidence" value="ECO:0007669"/>
    <property type="project" value="UniProtKB-KW"/>
</dbReference>
<evidence type="ECO:0000259" key="14">
    <source>
        <dbReference type="PROSITE" id="PS50109"/>
    </source>
</evidence>
<dbReference type="PROSITE" id="PS50109">
    <property type="entry name" value="HIS_KIN"/>
    <property type="match status" value="1"/>
</dbReference>
<dbReference type="GO" id="GO:0000155">
    <property type="term" value="F:phosphorelay sensor kinase activity"/>
    <property type="evidence" value="ECO:0007669"/>
    <property type="project" value="InterPro"/>
</dbReference>
<evidence type="ECO:0000256" key="9">
    <source>
        <dbReference type="ARBA" id="ARBA00023012"/>
    </source>
</evidence>
<evidence type="ECO:0000259" key="15">
    <source>
        <dbReference type="PROSITE" id="PS50110"/>
    </source>
</evidence>
<keyword evidence="7" id="KW-0418">Kinase</keyword>
<keyword evidence="5" id="KW-0808">Transferase</keyword>
<dbReference type="InterPro" id="IPR013656">
    <property type="entry name" value="PAS_4"/>
</dbReference>
<dbReference type="AlphaFoldDB" id="A0AA96LDF4"/>
<evidence type="ECO:0000256" key="2">
    <source>
        <dbReference type="ARBA" id="ARBA00004651"/>
    </source>
</evidence>
<dbReference type="RefSeq" id="WP_315604910.1">
    <property type="nucleotide sequence ID" value="NZ_CP130318.1"/>
</dbReference>
<evidence type="ECO:0000256" key="4">
    <source>
        <dbReference type="ARBA" id="ARBA00022553"/>
    </source>
</evidence>
<comment type="subcellular location">
    <subcellularLocation>
        <location evidence="2">Cell membrane</location>
        <topology evidence="2">Multi-pass membrane protein</topology>
    </subcellularLocation>
</comment>
<dbReference type="Pfam" id="PF08448">
    <property type="entry name" value="PAS_4"/>
    <property type="match status" value="1"/>
</dbReference>
<evidence type="ECO:0000259" key="16">
    <source>
        <dbReference type="PROSITE" id="PS50113"/>
    </source>
</evidence>
<sequence>MSYPRVKGSVLNIAAVALLLLVSLISYAAFTNMEKETDRIMLDTIPVTNAVQSLLTDVLNEETGVRAYVARNNRSFLDPYYLGQISLNRNVEYLTNNADRISPNLGPILERKLVPSLEVLKRYFEDQIALVDSGKIEDARGRINAGKTDMDQFRSIHNELLLLIGEDTRSAGSQMKKAADQTRLIIMVSGLLAIAVGVVSIIVFGRAGRAEAALRVSEEKYRLTAETLEAHNEEILAQQEEQEATLLKLTEREQELEWITSYQEKLTGFMQLEPFLRGTVPALLEALELDAALVLLREPEEDGFRVVYSIGYPSNAYPRLERELYGSAGRALETREPLRVRRTLTEREKGLHASFEQATDWYVPLLDDKQEMIGFLLLTLYGAGELHDALKERLLWGLTRQFGLAFFAQLVNEERHKQSERLKELNAELGNEKELIRGIVESSHEGILMAGLDGTALVANSRIGDYFGWENTLGTGMLRLFRQLEQGAGTPLSLVEPVKEFLAGETDSVSLRFPFRRAEGLRYLELYATPVRGRDGGVRGYLFVFRDRSEEERVDEMKNEFISIVSHELRTPLASVLGFVEILLNREVAPDKRKRYLQTIYDEANRLSTLINDFLDLQRMESGQQVYHYEPVEWNALVREVAEQWKGRPTHEIRLHVPGDSLVVRGDPDRLRQLLHNVISNAVKYSPGADRVDLYLEREGDHAVLRVQDYGLGIPEEAKDKMFTKFYRVDNTDRRQIGGTGLGLAICKEIAEAHDGSLRFESEMGAGTTFFLDLPLYREEGVGGSLVILEDDVNLSHLMAEAVGRLGLPVVKFRAAEEALRALSAQGGAPARLWIVDIMLEGKKSGWDFLAALSRHPRHGATPVIVSTALDQPAHYYETEAERYLKKPFTMERLLEVVRELLEKEPKETIVFPARNEQEVVRILRENGIGFEELKAGEDTVEVKLKRTEPEEG</sequence>
<keyword evidence="13" id="KW-1133">Transmembrane helix</keyword>
<dbReference type="Gene3D" id="3.30.450.20">
    <property type="entry name" value="PAS domain"/>
    <property type="match status" value="1"/>
</dbReference>
<dbReference type="CDD" id="cd00130">
    <property type="entry name" value="PAS"/>
    <property type="match status" value="1"/>
</dbReference>
<evidence type="ECO:0000256" key="1">
    <source>
        <dbReference type="ARBA" id="ARBA00000085"/>
    </source>
</evidence>
<evidence type="ECO:0000256" key="6">
    <source>
        <dbReference type="ARBA" id="ARBA00022741"/>
    </source>
</evidence>
<dbReference type="PROSITE" id="PS50110">
    <property type="entry name" value="RESPONSE_REGULATORY"/>
    <property type="match status" value="1"/>
</dbReference>
<feature type="coiled-coil region" evidence="12">
    <location>
        <begin position="225"/>
        <end position="252"/>
    </location>
</feature>
<evidence type="ECO:0000256" key="7">
    <source>
        <dbReference type="ARBA" id="ARBA00022777"/>
    </source>
</evidence>
<dbReference type="GO" id="GO:0005886">
    <property type="term" value="C:plasma membrane"/>
    <property type="evidence" value="ECO:0007669"/>
    <property type="project" value="UniProtKB-SubCell"/>
</dbReference>
<dbReference type="PANTHER" id="PTHR43547">
    <property type="entry name" value="TWO-COMPONENT HISTIDINE KINASE"/>
    <property type="match status" value="1"/>
</dbReference>
<dbReference type="InterPro" id="IPR036890">
    <property type="entry name" value="HATPase_C_sf"/>
</dbReference>
<dbReference type="CDD" id="cd00075">
    <property type="entry name" value="HATPase"/>
    <property type="match status" value="1"/>
</dbReference>
<keyword evidence="10 13" id="KW-0472">Membrane</keyword>
<evidence type="ECO:0000256" key="10">
    <source>
        <dbReference type="ARBA" id="ARBA00023136"/>
    </source>
</evidence>
<evidence type="ECO:0000313" key="17">
    <source>
        <dbReference type="EMBL" id="WNQ11134.1"/>
    </source>
</evidence>
<protein>
    <recommendedName>
        <fullName evidence="3">histidine kinase</fullName>
        <ecNumber evidence="3">2.7.13.3</ecNumber>
    </recommendedName>
</protein>
<dbReference type="InterPro" id="IPR001610">
    <property type="entry name" value="PAC"/>
</dbReference>
<dbReference type="InterPro" id="IPR001789">
    <property type="entry name" value="Sig_transdc_resp-reg_receiver"/>
</dbReference>
<dbReference type="Pfam" id="PF02518">
    <property type="entry name" value="HATPase_c"/>
    <property type="match status" value="1"/>
</dbReference>
<keyword evidence="12" id="KW-0175">Coiled coil</keyword>
<dbReference type="Gene3D" id="3.30.565.10">
    <property type="entry name" value="Histidine kinase-like ATPase, C-terminal domain"/>
    <property type="match status" value="1"/>
</dbReference>
<evidence type="ECO:0000256" key="13">
    <source>
        <dbReference type="SAM" id="Phobius"/>
    </source>
</evidence>
<organism evidence="17 18">
    <name type="scientific">Paenibacillus aurantius</name>
    <dbReference type="NCBI Taxonomy" id="2918900"/>
    <lineage>
        <taxon>Bacteria</taxon>
        <taxon>Bacillati</taxon>
        <taxon>Bacillota</taxon>
        <taxon>Bacilli</taxon>
        <taxon>Bacillales</taxon>
        <taxon>Paenibacillaceae</taxon>
        <taxon>Paenibacillus</taxon>
    </lineage>
</organism>
<dbReference type="InterPro" id="IPR035965">
    <property type="entry name" value="PAS-like_dom_sf"/>
</dbReference>
<dbReference type="InterPro" id="IPR003594">
    <property type="entry name" value="HATPase_dom"/>
</dbReference>
<keyword evidence="13" id="KW-0812">Transmembrane</keyword>
<dbReference type="InterPro" id="IPR005467">
    <property type="entry name" value="His_kinase_dom"/>
</dbReference>
<keyword evidence="9" id="KW-0902">Two-component regulatory system</keyword>
<dbReference type="SMART" id="SM00448">
    <property type="entry name" value="REC"/>
    <property type="match status" value="1"/>
</dbReference>
<dbReference type="InterPro" id="IPR004358">
    <property type="entry name" value="Sig_transdc_His_kin-like_C"/>
</dbReference>
<dbReference type="CDD" id="cd00082">
    <property type="entry name" value="HisKA"/>
    <property type="match status" value="1"/>
</dbReference>
<name>A0AA96LDF4_9BACL</name>
<dbReference type="Gene3D" id="3.30.450.40">
    <property type="match status" value="1"/>
</dbReference>
<keyword evidence="8 17" id="KW-0067">ATP-binding</keyword>
<evidence type="ECO:0000256" key="11">
    <source>
        <dbReference type="PROSITE-ProRule" id="PRU00169"/>
    </source>
</evidence>
<feature type="domain" description="PAC" evidence="16">
    <location>
        <begin position="507"/>
        <end position="560"/>
    </location>
</feature>
<dbReference type="InterPro" id="IPR000700">
    <property type="entry name" value="PAS-assoc_C"/>
</dbReference>
<dbReference type="Pfam" id="PF00072">
    <property type="entry name" value="Response_reg"/>
    <property type="match status" value="1"/>
</dbReference>
<keyword evidence="6" id="KW-0547">Nucleotide-binding</keyword>
<dbReference type="SUPFAM" id="SSF52172">
    <property type="entry name" value="CheY-like"/>
    <property type="match status" value="1"/>
</dbReference>
<dbReference type="InterPro" id="IPR000014">
    <property type="entry name" value="PAS"/>
</dbReference>
<dbReference type="PROSITE" id="PS50113">
    <property type="entry name" value="PAC"/>
    <property type="match status" value="1"/>
</dbReference>
<proteinExistence type="predicted"/>
<dbReference type="PANTHER" id="PTHR43547:SF2">
    <property type="entry name" value="HYBRID SIGNAL TRANSDUCTION HISTIDINE KINASE C"/>
    <property type="match status" value="1"/>
</dbReference>
<dbReference type="SMART" id="SM00086">
    <property type="entry name" value="PAC"/>
    <property type="match status" value="1"/>
</dbReference>
<dbReference type="PRINTS" id="PR00344">
    <property type="entry name" value="BCTRLSENSOR"/>
</dbReference>
<dbReference type="Proteomes" id="UP001305702">
    <property type="component" value="Chromosome"/>
</dbReference>
<gene>
    <name evidence="17" type="ORF">MJA45_26635</name>
</gene>
<feature type="coiled-coil region" evidence="12">
    <location>
        <begin position="408"/>
        <end position="435"/>
    </location>
</feature>
<dbReference type="SUPFAM" id="SSF55785">
    <property type="entry name" value="PYP-like sensor domain (PAS domain)"/>
    <property type="match status" value="1"/>
</dbReference>
<reference evidence="17 18" key="1">
    <citation type="submission" date="2022-02" db="EMBL/GenBank/DDBJ databases">
        <title>Paenibacillus sp. MBLB1776 Whole Genome Shotgun Sequencing.</title>
        <authorList>
            <person name="Hwang C.Y."/>
            <person name="Cho E.-S."/>
            <person name="Seo M.-J."/>
        </authorList>
    </citation>
    <scope>NUCLEOTIDE SEQUENCE [LARGE SCALE GENOMIC DNA]</scope>
    <source>
        <strain evidence="17 18">MBLB1776</strain>
    </source>
</reference>
<feature type="domain" description="Histidine kinase" evidence="14">
    <location>
        <begin position="564"/>
        <end position="778"/>
    </location>
</feature>
<evidence type="ECO:0000256" key="3">
    <source>
        <dbReference type="ARBA" id="ARBA00012438"/>
    </source>
</evidence>
<dbReference type="InterPro" id="IPR029016">
    <property type="entry name" value="GAF-like_dom_sf"/>
</dbReference>
<dbReference type="SUPFAM" id="SSF55781">
    <property type="entry name" value="GAF domain-like"/>
    <property type="match status" value="1"/>
</dbReference>
<dbReference type="Pfam" id="PF05227">
    <property type="entry name" value="CHASE3"/>
    <property type="match status" value="1"/>
</dbReference>
<dbReference type="Gene3D" id="1.10.287.130">
    <property type="match status" value="1"/>
</dbReference>
<evidence type="ECO:0000256" key="5">
    <source>
        <dbReference type="ARBA" id="ARBA00022679"/>
    </source>
</evidence>
<accession>A0AA96LDF4</accession>
<dbReference type="SMART" id="SM00387">
    <property type="entry name" value="HATPase_c"/>
    <property type="match status" value="1"/>
</dbReference>
<dbReference type="EMBL" id="CP130318">
    <property type="protein sequence ID" value="WNQ11134.1"/>
    <property type="molecule type" value="Genomic_DNA"/>
</dbReference>
<feature type="transmembrane region" description="Helical" evidence="13">
    <location>
        <begin position="184"/>
        <end position="205"/>
    </location>
</feature>